<evidence type="ECO:0000256" key="1">
    <source>
        <dbReference type="SAM" id="MobiDB-lite"/>
    </source>
</evidence>
<name>A0A2H3E0F0_ARMGA</name>
<gene>
    <name evidence="2" type="ORF">ARMGADRAFT_625510</name>
</gene>
<reference evidence="3" key="1">
    <citation type="journal article" date="2017" name="Nat. Ecol. Evol.">
        <title>Genome expansion and lineage-specific genetic innovations in the forest pathogenic fungi Armillaria.</title>
        <authorList>
            <person name="Sipos G."/>
            <person name="Prasanna A.N."/>
            <person name="Walter M.C."/>
            <person name="O'Connor E."/>
            <person name="Balint B."/>
            <person name="Krizsan K."/>
            <person name="Kiss B."/>
            <person name="Hess J."/>
            <person name="Varga T."/>
            <person name="Slot J."/>
            <person name="Riley R."/>
            <person name="Boka B."/>
            <person name="Rigling D."/>
            <person name="Barry K."/>
            <person name="Lee J."/>
            <person name="Mihaltcheva S."/>
            <person name="LaButti K."/>
            <person name="Lipzen A."/>
            <person name="Waldron R."/>
            <person name="Moloney N.M."/>
            <person name="Sperisen C."/>
            <person name="Kredics L."/>
            <person name="Vagvoelgyi C."/>
            <person name="Patrignani A."/>
            <person name="Fitzpatrick D."/>
            <person name="Nagy I."/>
            <person name="Doyle S."/>
            <person name="Anderson J.B."/>
            <person name="Grigoriev I.V."/>
            <person name="Gueldener U."/>
            <person name="Muensterkoetter M."/>
            <person name="Nagy L.G."/>
        </authorList>
    </citation>
    <scope>NUCLEOTIDE SEQUENCE [LARGE SCALE GENOMIC DNA]</scope>
    <source>
        <strain evidence="3">Ar21-2</strain>
    </source>
</reference>
<protein>
    <submittedName>
        <fullName evidence="2">Uncharacterized protein</fullName>
    </submittedName>
</protein>
<keyword evidence="3" id="KW-1185">Reference proteome</keyword>
<dbReference type="InParanoid" id="A0A2H3E0F0"/>
<proteinExistence type="predicted"/>
<dbReference type="EMBL" id="KZ293649">
    <property type="protein sequence ID" value="PBK97162.1"/>
    <property type="molecule type" value="Genomic_DNA"/>
</dbReference>
<sequence length="162" mass="18157">MAVLQGRQQETASAPRRYLTDQPIHPHIRLATVIRIHIFIPGERPTRYQSGVKAEVAFSCLMHATSFRNWWWMVIRGSGTVQVSVSTPSFANSDHTSVGLPSRVSLSFDLSRMNLLSWEARIARPRTMKENHPHSAGGSAWRISRTPTTCIKQTSEPAPRPG</sequence>
<organism evidence="2 3">
    <name type="scientific">Armillaria gallica</name>
    <name type="common">Bulbous honey fungus</name>
    <name type="synonym">Armillaria bulbosa</name>
    <dbReference type="NCBI Taxonomy" id="47427"/>
    <lineage>
        <taxon>Eukaryota</taxon>
        <taxon>Fungi</taxon>
        <taxon>Dikarya</taxon>
        <taxon>Basidiomycota</taxon>
        <taxon>Agaricomycotina</taxon>
        <taxon>Agaricomycetes</taxon>
        <taxon>Agaricomycetidae</taxon>
        <taxon>Agaricales</taxon>
        <taxon>Marasmiineae</taxon>
        <taxon>Physalacriaceae</taxon>
        <taxon>Armillaria</taxon>
    </lineage>
</organism>
<feature type="compositionally biased region" description="Polar residues" evidence="1">
    <location>
        <begin position="145"/>
        <end position="156"/>
    </location>
</feature>
<feature type="region of interest" description="Disordered" evidence="1">
    <location>
        <begin position="128"/>
        <end position="162"/>
    </location>
</feature>
<dbReference type="Proteomes" id="UP000217790">
    <property type="component" value="Unassembled WGS sequence"/>
</dbReference>
<accession>A0A2H3E0F0</accession>
<evidence type="ECO:0000313" key="3">
    <source>
        <dbReference type="Proteomes" id="UP000217790"/>
    </source>
</evidence>
<dbReference type="AlphaFoldDB" id="A0A2H3E0F0"/>
<evidence type="ECO:0000313" key="2">
    <source>
        <dbReference type="EMBL" id="PBK97162.1"/>
    </source>
</evidence>